<dbReference type="AlphaFoldDB" id="A0A840PIB6"/>
<feature type="signal peptide" evidence="1">
    <location>
        <begin position="1"/>
        <end position="31"/>
    </location>
</feature>
<evidence type="ECO:0008006" key="4">
    <source>
        <dbReference type="Google" id="ProtNLM"/>
    </source>
</evidence>
<keyword evidence="1" id="KW-0732">Signal</keyword>
<sequence length="77" mass="8177">MRARRTWRLLAAATAAAVPLAAVLFTGPAQAATWKTVSVHSSWASCNASGQSISHAPYPIPWRCRQVAGGIALEVYV</sequence>
<gene>
    <name evidence="2" type="ORF">HNP84_008340</name>
</gene>
<keyword evidence="3" id="KW-1185">Reference proteome</keyword>
<comment type="caution">
    <text evidence="2">The sequence shown here is derived from an EMBL/GenBank/DDBJ whole genome shotgun (WGS) entry which is preliminary data.</text>
</comment>
<reference evidence="2 3" key="1">
    <citation type="submission" date="2020-08" db="EMBL/GenBank/DDBJ databases">
        <title>Genomic Encyclopedia of Type Strains, Phase IV (KMG-IV): sequencing the most valuable type-strain genomes for metagenomic binning, comparative biology and taxonomic classification.</title>
        <authorList>
            <person name="Goeker M."/>
        </authorList>
    </citation>
    <scope>NUCLEOTIDE SEQUENCE [LARGE SCALE GENOMIC DNA]</scope>
    <source>
        <strain evidence="2 3">DSM 45615</strain>
    </source>
</reference>
<evidence type="ECO:0000313" key="3">
    <source>
        <dbReference type="Proteomes" id="UP000578449"/>
    </source>
</evidence>
<evidence type="ECO:0000313" key="2">
    <source>
        <dbReference type="EMBL" id="MBB5138586.1"/>
    </source>
</evidence>
<name>A0A840PIB6_9ACTN</name>
<dbReference type="RefSeq" id="WP_185055456.1">
    <property type="nucleotide sequence ID" value="NZ_BAABIX010000025.1"/>
</dbReference>
<accession>A0A840PIB6</accession>
<dbReference type="Proteomes" id="UP000578449">
    <property type="component" value="Unassembled WGS sequence"/>
</dbReference>
<feature type="chain" id="PRO_5032974196" description="Secreted protein" evidence="1">
    <location>
        <begin position="32"/>
        <end position="77"/>
    </location>
</feature>
<organism evidence="2 3">
    <name type="scientific">Thermocatellispora tengchongensis</name>
    <dbReference type="NCBI Taxonomy" id="1073253"/>
    <lineage>
        <taxon>Bacteria</taxon>
        <taxon>Bacillati</taxon>
        <taxon>Actinomycetota</taxon>
        <taxon>Actinomycetes</taxon>
        <taxon>Streptosporangiales</taxon>
        <taxon>Streptosporangiaceae</taxon>
        <taxon>Thermocatellispora</taxon>
    </lineage>
</organism>
<protein>
    <recommendedName>
        <fullName evidence="4">Secreted protein</fullName>
    </recommendedName>
</protein>
<proteinExistence type="predicted"/>
<dbReference type="PROSITE" id="PS51318">
    <property type="entry name" value="TAT"/>
    <property type="match status" value="1"/>
</dbReference>
<dbReference type="InterPro" id="IPR006311">
    <property type="entry name" value="TAT_signal"/>
</dbReference>
<dbReference type="EMBL" id="JACHGN010000024">
    <property type="protein sequence ID" value="MBB5138586.1"/>
    <property type="molecule type" value="Genomic_DNA"/>
</dbReference>
<evidence type="ECO:0000256" key="1">
    <source>
        <dbReference type="SAM" id="SignalP"/>
    </source>
</evidence>